<comment type="caution">
    <text evidence="4">The sequence shown here is derived from an EMBL/GenBank/DDBJ whole genome shotgun (WGS) entry which is preliminary data.</text>
</comment>
<dbReference type="PROSITE" id="PS50181">
    <property type="entry name" value="FBOX"/>
    <property type="match status" value="1"/>
</dbReference>
<feature type="coiled-coil region" evidence="1">
    <location>
        <begin position="358"/>
        <end position="388"/>
    </location>
</feature>
<dbReference type="InParanoid" id="A0A1Y2FL61"/>
<feature type="domain" description="F-box" evidence="3">
    <location>
        <begin position="60"/>
        <end position="109"/>
    </location>
</feature>
<evidence type="ECO:0000313" key="5">
    <source>
        <dbReference type="Proteomes" id="UP000193467"/>
    </source>
</evidence>
<protein>
    <recommendedName>
        <fullName evidence="3">F-box domain-containing protein</fullName>
    </recommendedName>
</protein>
<dbReference type="SMART" id="SM00256">
    <property type="entry name" value="FBOX"/>
    <property type="match status" value="1"/>
</dbReference>
<organism evidence="4 5">
    <name type="scientific">Leucosporidium creatinivorum</name>
    <dbReference type="NCBI Taxonomy" id="106004"/>
    <lineage>
        <taxon>Eukaryota</taxon>
        <taxon>Fungi</taxon>
        <taxon>Dikarya</taxon>
        <taxon>Basidiomycota</taxon>
        <taxon>Pucciniomycotina</taxon>
        <taxon>Microbotryomycetes</taxon>
        <taxon>Leucosporidiales</taxon>
        <taxon>Leucosporidium</taxon>
    </lineage>
</organism>
<name>A0A1Y2FL61_9BASI</name>
<gene>
    <name evidence="4" type="ORF">BCR35DRAFT_303100</name>
</gene>
<feature type="compositionally biased region" description="Acidic residues" evidence="2">
    <location>
        <begin position="18"/>
        <end position="30"/>
    </location>
</feature>
<reference evidence="4 5" key="1">
    <citation type="submission" date="2016-07" db="EMBL/GenBank/DDBJ databases">
        <title>Pervasive Adenine N6-methylation of Active Genes in Fungi.</title>
        <authorList>
            <consortium name="DOE Joint Genome Institute"/>
            <person name="Mondo S.J."/>
            <person name="Dannebaum R.O."/>
            <person name="Kuo R.C."/>
            <person name="Labutti K."/>
            <person name="Haridas S."/>
            <person name="Kuo A."/>
            <person name="Salamov A."/>
            <person name="Ahrendt S.R."/>
            <person name="Lipzen A."/>
            <person name="Sullivan W."/>
            <person name="Andreopoulos W.B."/>
            <person name="Clum A."/>
            <person name="Lindquist E."/>
            <person name="Daum C."/>
            <person name="Ramamoorthy G.K."/>
            <person name="Gryganskyi A."/>
            <person name="Culley D."/>
            <person name="Magnuson J.K."/>
            <person name="James T.Y."/>
            <person name="O'Malley M.A."/>
            <person name="Stajich J.E."/>
            <person name="Spatafora J.W."/>
            <person name="Visel A."/>
            <person name="Grigoriev I.V."/>
        </authorList>
    </citation>
    <scope>NUCLEOTIDE SEQUENCE [LARGE SCALE GENOMIC DNA]</scope>
    <source>
        <strain evidence="4 5">62-1032</strain>
    </source>
</reference>
<feature type="region of interest" description="Disordered" evidence="2">
    <location>
        <begin position="1"/>
        <end position="52"/>
    </location>
</feature>
<dbReference type="CDD" id="cd09917">
    <property type="entry name" value="F-box_SF"/>
    <property type="match status" value="1"/>
</dbReference>
<keyword evidence="1" id="KW-0175">Coiled coil</keyword>
<dbReference type="EMBL" id="MCGR01000017">
    <property type="protein sequence ID" value="ORY84741.1"/>
    <property type="molecule type" value="Genomic_DNA"/>
</dbReference>
<dbReference type="OrthoDB" id="3246989at2759"/>
<dbReference type="Pfam" id="PF00646">
    <property type="entry name" value="F-box"/>
    <property type="match status" value="1"/>
</dbReference>
<evidence type="ECO:0000256" key="2">
    <source>
        <dbReference type="SAM" id="MobiDB-lite"/>
    </source>
</evidence>
<evidence type="ECO:0000256" key="1">
    <source>
        <dbReference type="SAM" id="Coils"/>
    </source>
</evidence>
<accession>A0A1Y2FL61</accession>
<sequence>MAGSRRKSAKSTVSYQEVDSDIDMQDEDKELEASRAPRASKKARKTGKKAKGNGTGSFSLEIFLNMPLDLLAETCAHLDPRDLVKLARTSKLFRSLLLSRSSRSIWASARRAAGLPDIEDLSEINYALWLYGTTCMECGSPRKSVKLDYVLMTRHCNPCRKLLLTPKQGITRLGLHPHTLACVSKTTLGPAGDFWKAYFLTSELMEVNSTLFELQDEDEIAQDAWSSSRLATGSRTRKPKGVSAVEAPESALDAFVARKSAEVSRRKKQGEAIALAMQLNDDEERQRFESERNAAWNALKLHLEVTEWLEDDINWYKRNVFDPLYWSQTRHPVSREYRPLARPVASFPSTDAEGWAAIKDQVERFREKEEAIHRARRARQLAEQHERLQSDRLRNHYYDRLRGQQKGDDFTTFPCLHPFKMLASVQPLWTNGATLDQATWDNALDAIKQDVEAYRIATRVKAITVILAANNDVPISTLSTDPADYSEDEYGSEFFSKLTSYFYSTRDGAKPYPECLTFDQFGFWNATQPVRLHFFLTRHHILIMQAILRAGELDEDTATMQDVVALGKTLRWAEHPHPLRARETWTPLELVLSRAKSFTDLVFTRVLEDITLDSDWSVDGYP</sequence>
<dbReference type="InterPro" id="IPR036047">
    <property type="entry name" value="F-box-like_dom_sf"/>
</dbReference>
<evidence type="ECO:0000313" key="4">
    <source>
        <dbReference type="EMBL" id="ORY84741.1"/>
    </source>
</evidence>
<proteinExistence type="predicted"/>
<keyword evidence="5" id="KW-1185">Reference proteome</keyword>
<dbReference type="InterPro" id="IPR001810">
    <property type="entry name" value="F-box_dom"/>
</dbReference>
<dbReference type="SUPFAM" id="SSF81383">
    <property type="entry name" value="F-box domain"/>
    <property type="match status" value="1"/>
</dbReference>
<evidence type="ECO:0000259" key="3">
    <source>
        <dbReference type="PROSITE" id="PS50181"/>
    </source>
</evidence>
<dbReference type="AlphaFoldDB" id="A0A1Y2FL61"/>
<feature type="compositionally biased region" description="Basic residues" evidence="2">
    <location>
        <begin position="38"/>
        <end position="51"/>
    </location>
</feature>
<dbReference type="Proteomes" id="UP000193467">
    <property type="component" value="Unassembled WGS sequence"/>
</dbReference>